<dbReference type="Gene3D" id="3.10.450.700">
    <property type="match status" value="1"/>
</dbReference>
<dbReference type="InterPro" id="IPR001405">
    <property type="entry name" value="UPF0758"/>
</dbReference>
<accession>A0A2D1U211</accession>
<protein>
    <recommendedName>
        <fullName evidence="1">UPF0758 domain-containing protein</fullName>
    </recommendedName>
</protein>
<evidence type="ECO:0000313" key="2">
    <source>
        <dbReference type="EMBL" id="ATP55554.1"/>
    </source>
</evidence>
<dbReference type="PANTHER" id="PTHR30471:SF3">
    <property type="entry name" value="UPF0758 PROTEIN YEES-RELATED"/>
    <property type="match status" value="1"/>
</dbReference>
<dbReference type="AlphaFoldDB" id="A0A2D1U211"/>
<dbReference type="InterPro" id="IPR046778">
    <property type="entry name" value="UPF0758_N"/>
</dbReference>
<dbReference type="Pfam" id="PF20582">
    <property type="entry name" value="UPF0758_N"/>
    <property type="match status" value="1"/>
</dbReference>
<name>A0A2D1U211_9SPHI</name>
<proteinExistence type="predicted"/>
<dbReference type="PANTHER" id="PTHR30471">
    <property type="entry name" value="DNA REPAIR PROTEIN RADC"/>
    <property type="match status" value="1"/>
</dbReference>
<keyword evidence="3" id="KW-1185">Reference proteome</keyword>
<evidence type="ECO:0000259" key="1">
    <source>
        <dbReference type="Pfam" id="PF20582"/>
    </source>
</evidence>
<organism evidence="2 3">
    <name type="scientific">Pedobacter ginsengisoli</name>
    <dbReference type="NCBI Taxonomy" id="363852"/>
    <lineage>
        <taxon>Bacteria</taxon>
        <taxon>Pseudomonadati</taxon>
        <taxon>Bacteroidota</taxon>
        <taxon>Sphingobacteriia</taxon>
        <taxon>Sphingobacteriales</taxon>
        <taxon>Sphingobacteriaceae</taxon>
        <taxon>Pedobacter</taxon>
    </lineage>
</organism>
<gene>
    <name evidence="2" type="ORF">CPT03_03285</name>
</gene>
<sequence>MNKNGILASESFSRGRRHYFLDFKLAGNNSNYVQFTRSEQQGNGSYKRWSFVIFENQFEDFISAFASLFRSAAYQGKGFVTVKQLHEEFKGEGCIKAMPPELRPREKMATSGRSEMENSELLAMLIGSGSPNESALKLAERILNGAGGSLKNLSVMSVAELCQFKGMGIAKSSTVMAAMELALRLSAATPVRYKTVYLYKKPGRPSGFFDLGN</sequence>
<dbReference type="RefSeq" id="WP_099437502.1">
    <property type="nucleotide sequence ID" value="NZ_CP024091.1"/>
</dbReference>
<dbReference type="EMBL" id="CP024091">
    <property type="protein sequence ID" value="ATP55554.1"/>
    <property type="molecule type" value="Genomic_DNA"/>
</dbReference>
<feature type="domain" description="UPF0758" evidence="1">
    <location>
        <begin position="95"/>
        <end position="172"/>
    </location>
</feature>
<reference evidence="2 3" key="1">
    <citation type="submission" date="2017-10" db="EMBL/GenBank/DDBJ databases">
        <title>Whole genome of Pedobacter ginsengisoli T01R-27 isolated from tomato rhizosphere.</title>
        <authorList>
            <person name="Weon H.-Y."/>
            <person name="Lee S.A."/>
            <person name="Sang M.K."/>
            <person name="Song J."/>
        </authorList>
    </citation>
    <scope>NUCLEOTIDE SEQUENCE [LARGE SCALE GENOMIC DNA]</scope>
    <source>
        <strain evidence="2 3">T01R-27</strain>
    </source>
</reference>
<dbReference type="Proteomes" id="UP000223749">
    <property type="component" value="Chromosome"/>
</dbReference>
<dbReference type="OrthoDB" id="798376at2"/>
<dbReference type="KEGG" id="pgs:CPT03_03285"/>
<evidence type="ECO:0000313" key="3">
    <source>
        <dbReference type="Proteomes" id="UP000223749"/>
    </source>
</evidence>